<reference evidence="4" key="1">
    <citation type="submission" date="2020-09" db="EMBL/GenBank/DDBJ databases">
        <title>Genome-Enabled Discovery of Anthraquinone Biosynthesis in Senna tora.</title>
        <authorList>
            <person name="Kang S.-H."/>
            <person name="Pandey R.P."/>
            <person name="Lee C.-M."/>
            <person name="Sim J.-S."/>
            <person name="Jeong J.-T."/>
            <person name="Choi B.-S."/>
            <person name="Jung M."/>
            <person name="Ginzburg D."/>
            <person name="Zhao K."/>
            <person name="Won S.Y."/>
            <person name="Oh T.-J."/>
            <person name="Yu Y."/>
            <person name="Kim N.-H."/>
            <person name="Lee O.R."/>
            <person name="Lee T.-H."/>
            <person name="Bashyal P."/>
            <person name="Kim T.-S."/>
            <person name="Lee W.-H."/>
            <person name="Kawkins C."/>
            <person name="Kim C.-K."/>
            <person name="Kim J.S."/>
            <person name="Ahn B.O."/>
            <person name="Rhee S.Y."/>
            <person name="Sohng J.K."/>
        </authorList>
    </citation>
    <scope>NUCLEOTIDE SEQUENCE</scope>
    <source>
        <tissue evidence="4">Leaf</tissue>
    </source>
</reference>
<evidence type="ECO:0000256" key="1">
    <source>
        <dbReference type="SAM" id="Coils"/>
    </source>
</evidence>
<keyword evidence="5" id="KW-1185">Reference proteome</keyword>
<feature type="chain" id="PRO_5032757917" evidence="3">
    <location>
        <begin position="18"/>
        <end position="624"/>
    </location>
</feature>
<accession>A0A834TJY3</accession>
<evidence type="ECO:0000313" key="4">
    <source>
        <dbReference type="EMBL" id="KAF7822459.1"/>
    </source>
</evidence>
<dbReference type="InterPro" id="IPR036691">
    <property type="entry name" value="Endo/exonu/phosph_ase_sf"/>
</dbReference>
<feature type="region of interest" description="Disordered" evidence="2">
    <location>
        <begin position="351"/>
        <end position="379"/>
    </location>
</feature>
<dbReference type="Proteomes" id="UP000634136">
    <property type="component" value="Unassembled WGS sequence"/>
</dbReference>
<keyword evidence="1" id="KW-0175">Coiled coil</keyword>
<feature type="compositionally biased region" description="Polar residues" evidence="2">
    <location>
        <begin position="351"/>
        <end position="360"/>
    </location>
</feature>
<keyword evidence="3" id="KW-0732">Signal</keyword>
<keyword evidence="4" id="KW-0695">RNA-directed DNA polymerase</keyword>
<gene>
    <name evidence="4" type="ORF">G2W53_020603</name>
</gene>
<feature type="coiled-coil region" evidence="1">
    <location>
        <begin position="392"/>
        <end position="419"/>
    </location>
</feature>
<sequence length="624" mass="68639">MHGSPSLLTSRLTHLLAAIVSAPSLKSSRLASRRQLRLQSLASTENGLVGTRIQRLVALPPQVLTPAELADGTLAVGAAGVLHWKPCRRENRDSLSFEERLDGGSGYSRRSRNTVHDSSLATVAGNCFGVTHWPVSLVIPDGCAPPSAVALRSQWPKKGGSGPLMPFLASEYQQDGVDLLVRGDAHKGIGDGEGCKNIKVPHGVKEKEHGNKSTFRRTLRIFLEDGGKRRVQWVLERQGTEEAPKECVPARPLTTVARVPTQVKHDGRLLCWVPRAQSQIQQESSVQEITNVMKRDVGVQTEKDETVVLGDVRGAELAWMGETATKVGESVPKGAPYKGKAKMEAHENTNVTLRDPSSSGVIKRLEPETDSSSSEAEEGEFLDEASIISFFDNEEGLLIEQLEKEYEEQERDQKRRLDDGLEGVASLLEMGGSEGDIMAPFLHMACYDGRYSHLPPITNSVVQGQGEGMYTLFGGQNHCVIISVPPHIRELVVAVKSLLICETSTLNYHCQITLLIIPEPGPQHHLFSHPDKLCHNTPLPPCQDCQNMNIIVWNVRGAGSLDFRRIFMEMMLMHQPDVVFITETRLSGERSNCIIPTLGFDRYNRCDGFCGRNVALVEPGKGYT</sequence>
<evidence type="ECO:0000256" key="2">
    <source>
        <dbReference type="SAM" id="MobiDB-lite"/>
    </source>
</evidence>
<dbReference type="PANTHER" id="PTHR35218">
    <property type="entry name" value="RNASE H DOMAIN-CONTAINING PROTEIN"/>
    <property type="match status" value="1"/>
</dbReference>
<dbReference type="GO" id="GO:0003964">
    <property type="term" value="F:RNA-directed DNA polymerase activity"/>
    <property type="evidence" value="ECO:0007669"/>
    <property type="project" value="UniProtKB-KW"/>
</dbReference>
<dbReference type="PANTHER" id="PTHR35218:SF9">
    <property type="entry name" value="ENDONUCLEASE_EXONUCLEASE_PHOSPHATASE DOMAIN-CONTAINING PROTEIN"/>
    <property type="match status" value="1"/>
</dbReference>
<evidence type="ECO:0000313" key="5">
    <source>
        <dbReference type="Proteomes" id="UP000634136"/>
    </source>
</evidence>
<name>A0A834TJY3_9FABA</name>
<keyword evidence="4" id="KW-0548">Nucleotidyltransferase</keyword>
<comment type="caution">
    <text evidence="4">The sequence shown here is derived from an EMBL/GenBank/DDBJ whole genome shotgun (WGS) entry which is preliminary data.</text>
</comment>
<organism evidence="4 5">
    <name type="scientific">Senna tora</name>
    <dbReference type="NCBI Taxonomy" id="362788"/>
    <lineage>
        <taxon>Eukaryota</taxon>
        <taxon>Viridiplantae</taxon>
        <taxon>Streptophyta</taxon>
        <taxon>Embryophyta</taxon>
        <taxon>Tracheophyta</taxon>
        <taxon>Spermatophyta</taxon>
        <taxon>Magnoliopsida</taxon>
        <taxon>eudicotyledons</taxon>
        <taxon>Gunneridae</taxon>
        <taxon>Pentapetalae</taxon>
        <taxon>rosids</taxon>
        <taxon>fabids</taxon>
        <taxon>Fabales</taxon>
        <taxon>Fabaceae</taxon>
        <taxon>Caesalpinioideae</taxon>
        <taxon>Cassia clade</taxon>
        <taxon>Senna</taxon>
    </lineage>
</organism>
<feature type="signal peptide" evidence="3">
    <location>
        <begin position="1"/>
        <end position="17"/>
    </location>
</feature>
<dbReference type="AlphaFoldDB" id="A0A834TJY3"/>
<dbReference type="EMBL" id="JAAIUW010000007">
    <property type="protein sequence ID" value="KAF7822459.1"/>
    <property type="molecule type" value="Genomic_DNA"/>
</dbReference>
<keyword evidence="4" id="KW-0808">Transferase</keyword>
<protein>
    <submittedName>
        <fullName evidence="4">Reverse transcriptase</fullName>
    </submittedName>
</protein>
<dbReference type="SUPFAM" id="SSF56219">
    <property type="entry name" value="DNase I-like"/>
    <property type="match status" value="1"/>
</dbReference>
<proteinExistence type="predicted"/>
<dbReference type="Gene3D" id="3.60.10.10">
    <property type="entry name" value="Endonuclease/exonuclease/phosphatase"/>
    <property type="match status" value="1"/>
</dbReference>
<evidence type="ECO:0000256" key="3">
    <source>
        <dbReference type="SAM" id="SignalP"/>
    </source>
</evidence>